<proteinExistence type="predicted"/>
<organism evidence="3 4">
    <name type="scientific">Microbacterium horticulturae</name>
    <dbReference type="NCBI Taxonomy" id="3028316"/>
    <lineage>
        <taxon>Bacteria</taxon>
        <taxon>Bacillati</taxon>
        <taxon>Actinomycetota</taxon>
        <taxon>Actinomycetes</taxon>
        <taxon>Micrococcales</taxon>
        <taxon>Microbacteriaceae</taxon>
        <taxon>Microbacterium</taxon>
    </lineage>
</organism>
<feature type="domain" description="HTH cro/C1-type" evidence="2">
    <location>
        <begin position="16"/>
        <end position="70"/>
    </location>
</feature>
<dbReference type="SUPFAM" id="SSF47413">
    <property type="entry name" value="lambda repressor-like DNA-binding domains"/>
    <property type="match status" value="1"/>
</dbReference>
<dbReference type="InterPro" id="IPR001387">
    <property type="entry name" value="Cro/C1-type_HTH"/>
</dbReference>
<dbReference type="Gene3D" id="1.10.260.40">
    <property type="entry name" value="lambda repressor-like DNA-binding domains"/>
    <property type="match status" value="1"/>
</dbReference>
<dbReference type="EMBL" id="CP119108">
    <property type="protein sequence ID" value="WEG08356.1"/>
    <property type="molecule type" value="Genomic_DNA"/>
</dbReference>
<keyword evidence="4" id="KW-1185">Reference proteome</keyword>
<dbReference type="Pfam" id="PF01381">
    <property type="entry name" value="HTH_3"/>
    <property type="match status" value="1"/>
</dbReference>
<dbReference type="CDD" id="cd00093">
    <property type="entry name" value="HTH_XRE"/>
    <property type="match status" value="1"/>
</dbReference>
<protein>
    <submittedName>
        <fullName evidence="3">Helix-turn-helix transcriptional regulator</fullName>
    </submittedName>
</protein>
<evidence type="ECO:0000313" key="3">
    <source>
        <dbReference type="EMBL" id="WEG08356.1"/>
    </source>
</evidence>
<evidence type="ECO:0000256" key="1">
    <source>
        <dbReference type="ARBA" id="ARBA00023125"/>
    </source>
</evidence>
<keyword evidence="1" id="KW-0238">DNA-binding</keyword>
<evidence type="ECO:0000313" key="4">
    <source>
        <dbReference type="Proteomes" id="UP001214553"/>
    </source>
</evidence>
<name>A0ABY8BZV3_9MICO</name>
<reference evidence="3 4" key="1">
    <citation type="submission" date="2023-03" db="EMBL/GenBank/DDBJ databases">
        <title>Genome sequence of Microbacterium sp. KACC 23027.</title>
        <authorList>
            <person name="Kim S."/>
            <person name="Heo J."/>
            <person name="Kwon S.-W."/>
        </authorList>
    </citation>
    <scope>NUCLEOTIDE SEQUENCE [LARGE SCALE GENOMIC DNA]</scope>
    <source>
        <strain evidence="3 4">KACC 23027</strain>
    </source>
</reference>
<dbReference type="PANTHER" id="PTHR46797:SF1">
    <property type="entry name" value="METHYLPHOSPHONATE SYNTHASE"/>
    <property type="match status" value="1"/>
</dbReference>
<dbReference type="SMART" id="SM00530">
    <property type="entry name" value="HTH_XRE"/>
    <property type="match status" value="1"/>
</dbReference>
<dbReference type="Proteomes" id="UP001214553">
    <property type="component" value="Chromosome"/>
</dbReference>
<gene>
    <name evidence="3" type="ORF">PU630_14090</name>
</gene>
<dbReference type="InterPro" id="IPR050807">
    <property type="entry name" value="TransReg_Diox_bact_type"/>
</dbReference>
<sequence>MPRVASAAAEHIGAQIVGARTRRKMTQDQLAAATGIDSSNIRSYEGGRATPSIHTLIRIATALDVEPGSLLDGLTLAHFSASGRRAS</sequence>
<dbReference type="InterPro" id="IPR010982">
    <property type="entry name" value="Lambda_DNA-bd_dom_sf"/>
</dbReference>
<dbReference type="RefSeq" id="WP_275277686.1">
    <property type="nucleotide sequence ID" value="NZ_CP119108.1"/>
</dbReference>
<accession>A0ABY8BZV3</accession>
<dbReference type="PANTHER" id="PTHR46797">
    <property type="entry name" value="HTH-TYPE TRANSCRIPTIONAL REGULATOR"/>
    <property type="match status" value="1"/>
</dbReference>
<evidence type="ECO:0000259" key="2">
    <source>
        <dbReference type="PROSITE" id="PS50943"/>
    </source>
</evidence>
<dbReference type="PROSITE" id="PS50943">
    <property type="entry name" value="HTH_CROC1"/>
    <property type="match status" value="1"/>
</dbReference>